<evidence type="ECO:0000259" key="6">
    <source>
        <dbReference type="PROSITE" id="PS50950"/>
    </source>
</evidence>
<evidence type="ECO:0000256" key="2">
    <source>
        <dbReference type="ARBA" id="ARBA00022771"/>
    </source>
</evidence>
<name>H2ZPD8_CIOSA</name>
<evidence type="ECO:0000256" key="5">
    <source>
        <dbReference type="PROSITE-ProRule" id="PRU00309"/>
    </source>
</evidence>
<accession>H2ZPD8</accession>
<dbReference type="SUPFAM" id="SSF57716">
    <property type="entry name" value="Glucocorticoid receptor-like (DNA-binding domain)"/>
    <property type="match status" value="1"/>
</dbReference>
<dbReference type="HOGENOM" id="CLU_1975454_0_0_1"/>
<keyword evidence="2 5" id="KW-0863">Zinc-finger</keyword>
<reference evidence="7" key="3">
    <citation type="submission" date="2025-09" db="UniProtKB">
        <authorList>
            <consortium name="Ensembl"/>
        </authorList>
    </citation>
    <scope>IDENTIFICATION</scope>
</reference>
<dbReference type="Proteomes" id="UP000007875">
    <property type="component" value="Unassembled WGS sequence"/>
</dbReference>
<organism evidence="7 8">
    <name type="scientific">Ciona savignyi</name>
    <name type="common">Pacific transparent sea squirt</name>
    <dbReference type="NCBI Taxonomy" id="51511"/>
    <lineage>
        <taxon>Eukaryota</taxon>
        <taxon>Metazoa</taxon>
        <taxon>Chordata</taxon>
        <taxon>Tunicata</taxon>
        <taxon>Ascidiacea</taxon>
        <taxon>Phlebobranchia</taxon>
        <taxon>Cionidae</taxon>
        <taxon>Ciona</taxon>
    </lineage>
</organism>
<sequence length="127" mass="14937">MTKNCCFAQCQNNNSSSSLFKIPSKKYYSGQKREWADDLEKVILSYRQDDYIYKLYKKDEVRICECHFVPSDIIKKGSRKELKIGSIPTLHLPQKLYMKRRSAQKAITPKLFALCLKDIEKQLKLHT</sequence>
<evidence type="ECO:0000313" key="7">
    <source>
        <dbReference type="Ensembl" id="ENSCSAVP00000019454.1"/>
    </source>
</evidence>
<evidence type="ECO:0000313" key="8">
    <source>
        <dbReference type="Proteomes" id="UP000007875"/>
    </source>
</evidence>
<keyword evidence="8" id="KW-1185">Reference proteome</keyword>
<protein>
    <recommendedName>
        <fullName evidence="6">THAP-type domain-containing protein</fullName>
    </recommendedName>
</protein>
<dbReference type="GO" id="GO:0003677">
    <property type="term" value="F:DNA binding"/>
    <property type="evidence" value="ECO:0007669"/>
    <property type="project" value="UniProtKB-UniRule"/>
</dbReference>
<feature type="domain" description="THAP-type" evidence="6">
    <location>
        <begin position="1"/>
        <end position="91"/>
    </location>
</feature>
<keyword evidence="3" id="KW-0862">Zinc</keyword>
<evidence type="ECO:0000256" key="1">
    <source>
        <dbReference type="ARBA" id="ARBA00022723"/>
    </source>
</evidence>
<dbReference type="AlphaFoldDB" id="H2ZPD8"/>
<dbReference type="SMART" id="SM00980">
    <property type="entry name" value="THAP"/>
    <property type="match status" value="1"/>
</dbReference>
<dbReference type="Pfam" id="PF05485">
    <property type="entry name" value="THAP"/>
    <property type="match status" value="1"/>
</dbReference>
<dbReference type="Ensembl" id="ENSCSAVT00000019664.1">
    <property type="protein sequence ID" value="ENSCSAVP00000019454.1"/>
    <property type="gene ID" value="ENSCSAVG00000011409.1"/>
</dbReference>
<reference evidence="8" key="1">
    <citation type="submission" date="2003-08" db="EMBL/GenBank/DDBJ databases">
        <authorList>
            <person name="Birren B."/>
            <person name="Nusbaum C."/>
            <person name="Abebe A."/>
            <person name="Abouelleil A."/>
            <person name="Adekoya E."/>
            <person name="Ait-zahra M."/>
            <person name="Allen N."/>
            <person name="Allen T."/>
            <person name="An P."/>
            <person name="Anderson M."/>
            <person name="Anderson S."/>
            <person name="Arachchi H."/>
            <person name="Armbruster J."/>
            <person name="Bachantsang P."/>
            <person name="Baldwin J."/>
            <person name="Barry A."/>
            <person name="Bayul T."/>
            <person name="Blitshsteyn B."/>
            <person name="Bloom T."/>
            <person name="Blye J."/>
            <person name="Boguslavskiy L."/>
            <person name="Borowsky M."/>
            <person name="Boukhgalter B."/>
            <person name="Brunache A."/>
            <person name="Butler J."/>
            <person name="Calixte N."/>
            <person name="Calvo S."/>
            <person name="Camarata J."/>
            <person name="Campo K."/>
            <person name="Chang J."/>
            <person name="Cheshatsang Y."/>
            <person name="Citroen M."/>
            <person name="Collymore A."/>
            <person name="Considine T."/>
            <person name="Cook A."/>
            <person name="Cooke P."/>
            <person name="Corum B."/>
            <person name="Cuomo C."/>
            <person name="David R."/>
            <person name="Dawoe T."/>
            <person name="Degray S."/>
            <person name="Dodge S."/>
            <person name="Dooley K."/>
            <person name="Dorje P."/>
            <person name="Dorjee K."/>
            <person name="Dorris L."/>
            <person name="Duffey N."/>
            <person name="Dupes A."/>
            <person name="Elkins T."/>
            <person name="Engels R."/>
            <person name="Erickson J."/>
            <person name="Farina A."/>
            <person name="Faro S."/>
            <person name="Ferreira P."/>
            <person name="Fischer H."/>
            <person name="Fitzgerald M."/>
            <person name="Foley K."/>
            <person name="Gage D."/>
            <person name="Galagan J."/>
            <person name="Gearin G."/>
            <person name="Gnerre S."/>
            <person name="Gnirke A."/>
            <person name="Goyette A."/>
            <person name="Graham J."/>
            <person name="Grandbois E."/>
            <person name="Gyaltsen K."/>
            <person name="Hafez N."/>
            <person name="Hagopian D."/>
            <person name="Hagos B."/>
            <person name="Hall J."/>
            <person name="Hatcher B."/>
            <person name="Heller A."/>
            <person name="Higgins H."/>
            <person name="Honan T."/>
            <person name="Horn A."/>
            <person name="Houde N."/>
            <person name="Hughes L."/>
            <person name="Hulme W."/>
            <person name="Husby E."/>
            <person name="Iliev I."/>
            <person name="Jaffe D."/>
            <person name="Jones C."/>
            <person name="Kamal M."/>
            <person name="Kamat A."/>
            <person name="Kamvysselis M."/>
            <person name="Karlsson E."/>
            <person name="Kells C."/>
            <person name="Kieu A."/>
            <person name="Kisner P."/>
            <person name="Kodira C."/>
            <person name="Kulbokas E."/>
            <person name="Labutti K."/>
            <person name="Lama D."/>
            <person name="Landers T."/>
            <person name="Leger J."/>
            <person name="Levine S."/>
            <person name="Lewis D."/>
            <person name="Lewis T."/>
            <person name="Lindblad-toh K."/>
            <person name="Liu X."/>
            <person name="Lokyitsang T."/>
            <person name="Lokyitsang Y."/>
            <person name="Lucien O."/>
            <person name="Lui A."/>
            <person name="Ma L.J."/>
            <person name="Mabbitt R."/>
            <person name="Macdonald J."/>
            <person name="Maclean C."/>
            <person name="Major J."/>
            <person name="Manning J."/>
            <person name="Marabella R."/>
            <person name="Maru K."/>
            <person name="Matthews C."/>
            <person name="Mauceli E."/>
            <person name="Mccarthy M."/>
            <person name="Mcdonough S."/>
            <person name="Mcghee T."/>
            <person name="Meldrim J."/>
            <person name="Meneus L."/>
            <person name="Mesirov J."/>
            <person name="Mihalev A."/>
            <person name="Mihova T."/>
            <person name="Mikkelsen T."/>
            <person name="Mlenga V."/>
            <person name="Moru K."/>
            <person name="Mozes J."/>
            <person name="Mulrain L."/>
            <person name="Munson G."/>
            <person name="Naylor J."/>
            <person name="Newes C."/>
            <person name="Nguyen C."/>
            <person name="Nguyen N."/>
            <person name="Nguyen T."/>
            <person name="Nicol R."/>
            <person name="Nielsen C."/>
            <person name="Nizzari M."/>
            <person name="Norbu C."/>
            <person name="Norbu N."/>
            <person name="O'donnell P."/>
            <person name="Okoawo O."/>
            <person name="O'leary S."/>
            <person name="Omotosho B."/>
            <person name="O'neill K."/>
            <person name="Osman S."/>
            <person name="Parker S."/>
            <person name="Perrin D."/>
            <person name="Phunkhang P."/>
            <person name="Piqani B."/>
            <person name="Purcell S."/>
            <person name="Rachupka T."/>
            <person name="Ramasamy U."/>
            <person name="Rameau R."/>
            <person name="Ray V."/>
            <person name="Raymond C."/>
            <person name="Retta R."/>
            <person name="Richardson S."/>
            <person name="Rise C."/>
            <person name="Rodriguez J."/>
            <person name="Rogers J."/>
            <person name="Rogov P."/>
            <person name="Rutman M."/>
            <person name="Schupbach R."/>
            <person name="Seaman C."/>
            <person name="Settipalli S."/>
            <person name="Sharpe T."/>
            <person name="Sheridan J."/>
            <person name="Sherpa N."/>
            <person name="Shi J."/>
            <person name="Smirnov S."/>
            <person name="Smith C."/>
            <person name="Sougnez C."/>
            <person name="Spencer B."/>
            <person name="Stalker J."/>
            <person name="Stange-thomann N."/>
            <person name="Stavropoulos S."/>
            <person name="Stetson K."/>
            <person name="Stone C."/>
            <person name="Stone S."/>
            <person name="Stubbs M."/>
            <person name="Talamas J."/>
            <person name="Tchuinga P."/>
            <person name="Tenzing P."/>
            <person name="Tesfaye S."/>
            <person name="Theodore J."/>
            <person name="Thoulutsang Y."/>
            <person name="Topham K."/>
            <person name="Towey S."/>
            <person name="Tsamla T."/>
            <person name="Tsomo N."/>
            <person name="Vallee D."/>
            <person name="Vassiliev H."/>
            <person name="Venkataraman V."/>
            <person name="Vinson J."/>
            <person name="Vo A."/>
            <person name="Wade C."/>
            <person name="Wang S."/>
            <person name="Wangchuk T."/>
            <person name="Wangdi T."/>
            <person name="Whittaker C."/>
            <person name="Wilkinson J."/>
            <person name="Wu Y."/>
            <person name="Wyman D."/>
            <person name="Yadav S."/>
            <person name="Yang S."/>
            <person name="Yang X."/>
            <person name="Yeager S."/>
            <person name="Yee E."/>
            <person name="Young G."/>
            <person name="Zainoun J."/>
            <person name="Zembeck L."/>
            <person name="Zimmer A."/>
            <person name="Zody M."/>
            <person name="Lander E."/>
        </authorList>
    </citation>
    <scope>NUCLEOTIDE SEQUENCE [LARGE SCALE GENOMIC DNA]</scope>
</reference>
<evidence type="ECO:0000256" key="3">
    <source>
        <dbReference type="ARBA" id="ARBA00022833"/>
    </source>
</evidence>
<keyword evidence="1" id="KW-0479">Metal-binding</keyword>
<keyword evidence="4 5" id="KW-0238">DNA-binding</keyword>
<dbReference type="PROSITE" id="PS50950">
    <property type="entry name" value="ZF_THAP"/>
    <property type="match status" value="1"/>
</dbReference>
<evidence type="ECO:0000256" key="4">
    <source>
        <dbReference type="ARBA" id="ARBA00023125"/>
    </source>
</evidence>
<reference evidence="7" key="2">
    <citation type="submission" date="2025-08" db="UniProtKB">
        <authorList>
            <consortium name="Ensembl"/>
        </authorList>
    </citation>
    <scope>IDENTIFICATION</scope>
</reference>
<dbReference type="InterPro" id="IPR006612">
    <property type="entry name" value="THAP_Znf"/>
</dbReference>
<proteinExistence type="predicted"/>
<dbReference type="GO" id="GO:0008270">
    <property type="term" value="F:zinc ion binding"/>
    <property type="evidence" value="ECO:0007669"/>
    <property type="project" value="UniProtKB-KW"/>
</dbReference>